<name>A0A368JT14_9BACT</name>
<dbReference type="EMBL" id="QOWE01000004">
    <property type="protein sequence ID" value="RCR70592.1"/>
    <property type="molecule type" value="Genomic_DNA"/>
</dbReference>
<dbReference type="Gene3D" id="2.50.20.10">
    <property type="entry name" value="Lipoprotein localisation LolA/LolB/LppX"/>
    <property type="match status" value="1"/>
</dbReference>
<evidence type="ECO:0000313" key="3">
    <source>
        <dbReference type="Proteomes" id="UP000253383"/>
    </source>
</evidence>
<dbReference type="RefSeq" id="WP_114405161.1">
    <property type="nucleotide sequence ID" value="NZ_QOWE01000004.1"/>
</dbReference>
<evidence type="ECO:0000313" key="2">
    <source>
        <dbReference type="EMBL" id="RCR70592.1"/>
    </source>
</evidence>
<protein>
    <recommendedName>
        <fullName evidence="4">Outer membrane lipoprotein-sorting protein</fullName>
    </recommendedName>
</protein>
<keyword evidence="1" id="KW-0732">Signal</keyword>
<dbReference type="Proteomes" id="UP000253383">
    <property type="component" value="Unassembled WGS sequence"/>
</dbReference>
<organism evidence="2 3">
    <name type="scientific">Larkinella punicea</name>
    <dbReference type="NCBI Taxonomy" id="2315727"/>
    <lineage>
        <taxon>Bacteria</taxon>
        <taxon>Pseudomonadati</taxon>
        <taxon>Bacteroidota</taxon>
        <taxon>Cytophagia</taxon>
        <taxon>Cytophagales</taxon>
        <taxon>Spirosomataceae</taxon>
        <taxon>Larkinella</taxon>
    </lineage>
</organism>
<accession>A0A368JT14</accession>
<feature type="signal peptide" evidence="1">
    <location>
        <begin position="1"/>
        <end position="18"/>
    </location>
</feature>
<evidence type="ECO:0008006" key="4">
    <source>
        <dbReference type="Google" id="ProtNLM"/>
    </source>
</evidence>
<sequence>MKKAILTLLLLPSLSFWAAAQTTPTADEIIANYLTAVGGKDFLSKIDNLVVELSTEMQGNPMVITLKQKAPNKFSRVMIAGGMEVFKMTSDGTKVAMGGMRGNGQVLEGKDAQQIIIQSALCPELHFAESGVKSTVEGTQKVGGKDAYKVKHSAADGTVLWTDYYDVASGLKTQAESTQKSPRGEMQQITQYLDYKDFKGLKYPSTMVQGNGQFQMQMTVDKVKINDGVKDSEFVVK</sequence>
<proteinExistence type="predicted"/>
<keyword evidence="3" id="KW-1185">Reference proteome</keyword>
<feature type="chain" id="PRO_5016727676" description="Outer membrane lipoprotein-sorting protein" evidence="1">
    <location>
        <begin position="19"/>
        <end position="237"/>
    </location>
</feature>
<dbReference type="OrthoDB" id="9811314at2"/>
<dbReference type="AlphaFoldDB" id="A0A368JT14"/>
<comment type="caution">
    <text evidence="2">The sequence shown here is derived from an EMBL/GenBank/DDBJ whole genome shotgun (WGS) entry which is preliminary data.</text>
</comment>
<evidence type="ECO:0000256" key="1">
    <source>
        <dbReference type="SAM" id="SignalP"/>
    </source>
</evidence>
<gene>
    <name evidence="2" type="ORF">DUE52_06495</name>
</gene>
<reference evidence="2 3" key="1">
    <citation type="submission" date="2018-07" db="EMBL/GenBank/DDBJ databases">
        <title>Genome analysis of Larkinella rosea.</title>
        <authorList>
            <person name="Zhou Z."/>
            <person name="Wang G."/>
        </authorList>
    </citation>
    <scope>NUCLEOTIDE SEQUENCE [LARGE SCALE GENOMIC DNA]</scope>
    <source>
        <strain evidence="3">zzj9</strain>
    </source>
</reference>